<dbReference type="GO" id="GO:0006047">
    <property type="term" value="P:UDP-N-acetylglucosamine metabolic process"/>
    <property type="evidence" value="ECO:0007669"/>
    <property type="project" value="TreeGrafter"/>
</dbReference>
<dbReference type="OrthoDB" id="367283at2"/>
<dbReference type="Gene3D" id="3.40.50.10490">
    <property type="entry name" value="Glucose-6-phosphate isomerase like protein, domain 1"/>
    <property type="match status" value="2"/>
</dbReference>
<sequence length="348" mass="37976">MMQLFEKYKSLLKDDEGLRAIEVEMTRQKSDLYDTYNTQKTMIYEMAAAIQKSRNVLLLGMGASHFVNQIFAFQIRKMGIEASAIPASEFLYDPIPVNNKIVILTSQSGESIETVKCLPDLSNIDVYSVTLTADSTIAKQTKSVICSGGGEKAYAGTRSVTLTLAAFAFVAERLGQIHFDQIRQAIEFEQADMVAMEKAIWTLFSKNSIIATGRSLFAPLAQLFALGCEELGTKPVLCNETGMFRHGPMEILDSDTVLVVFRQEGELGELCTSFEAAQKQSGCSLIVLDSSGLAPLTDAITISCPIGSDITAVLGMMTTFQTLMVAYACGKNPRTGLPRYGSKVTVKE</sequence>
<dbReference type="EMBL" id="DF968181">
    <property type="protein sequence ID" value="GAP41028.1"/>
    <property type="molecule type" value="Genomic_DNA"/>
</dbReference>
<dbReference type="Proteomes" id="UP000053370">
    <property type="component" value="Unassembled WGS sequence"/>
</dbReference>
<evidence type="ECO:0000256" key="3">
    <source>
        <dbReference type="ARBA" id="ARBA00016090"/>
    </source>
</evidence>
<dbReference type="GO" id="GO:0006487">
    <property type="term" value="P:protein N-linked glycosylation"/>
    <property type="evidence" value="ECO:0007669"/>
    <property type="project" value="TreeGrafter"/>
</dbReference>
<feature type="domain" description="SIS" evidence="4">
    <location>
        <begin position="46"/>
        <end position="180"/>
    </location>
</feature>
<dbReference type="EC" id="2.6.1.16" evidence="2"/>
<dbReference type="GO" id="GO:0097367">
    <property type="term" value="F:carbohydrate derivative binding"/>
    <property type="evidence" value="ECO:0007669"/>
    <property type="project" value="InterPro"/>
</dbReference>
<protein>
    <recommendedName>
        <fullName evidence="3">Glutamine--fructose-6-phosphate aminotransferase [isomerizing]</fullName>
        <ecNumber evidence="2">2.6.1.16</ecNumber>
    </recommendedName>
</protein>
<evidence type="ECO:0000256" key="1">
    <source>
        <dbReference type="ARBA" id="ARBA00001031"/>
    </source>
</evidence>
<evidence type="ECO:0000259" key="4">
    <source>
        <dbReference type="PROSITE" id="PS51464"/>
    </source>
</evidence>
<dbReference type="GO" id="GO:0006002">
    <property type="term" value="P:fructose 6-phosphate metabolic process"/>
    <property type="evidence" value="ECO:0007669"/>
    <property type="project" value="TreeGrafter"/>
</dbReference>
<dbReference type="STRING" id="1678840.ATC1_131010"/>
<proteinExistence type="predicted"/>
<gene>
    <name evidence="5" type="ORF">ATC1_131010</name>
</gene>
<evidence type="ECO:0000313" key="6">
    <source>
        <dbReference type="Proteomes" id="UP000053370"/>
    </source>
</evidence>
<organism evidence="5">
    <name type="scientific">Flexilinea flocculi</name>
    <dbReference type="NCBI Taxonomy" id="1678840"/>
    <lineage>
        <taxon>Bacteria</taxon>
        <taxon>Bacillati</taxon>
        <taxon>Chloroflexota</taxon>
        <taxon>Anaerolineae</taxon>
        <taxon>Anaerolineales</taxon>
        <taxon>Anaerolineaceae</taxon>
        <taxon>Flexilinea</taxon>
    </lineage>
</organism>
<dbReference type="RefSeq" id="WP_062281403.1">
    <property type="nucleotide sequence ID" value="NZ_DF968181.1"/>
</dbReference>
<feature type="domain" description="SIS" evidence="4">
    <location>
        <begin position="199"/>
        <end position="333"/>
    </location>
</feature>
<dbReference type="AlphaFoldDB" id="A0A0S7BUU1"/>
<dbReference type="InterPro" id="IPR046348">
    <property type="entry name" value="SIS_dom_sf"/>
</dbReference>
<dbReference type="PANTHER" id="PTHR10937:SF0">
    <property type="entry name" value="GLUTAMINE--FRUCTOSE-6-PHOSPHATE TRANSAMINASE (ISOMERIZING)"/>
    <property type="match status" value="1"/>
</dbReference>
<dbReference type="SUPFAM" id="SSF53697">
    <property type="entry name" value="SIS domain"/>
    <property type="match status" value="1"/>
</dbReference>
<reference evidence="5" key="1">
    <citation type="journal article" date="2015" name="Genome Announc.">
        <title>Draft Genome Sequence of Anaerolineae Strain TC1, a Novel Isolate from a Methanogenic Wastewater Treatment System.</title>
        <authorList>
            <person name="Matsuura N."/>
            <person name="Tourlousse D.M."/>
            <person name="Sun L."/>
            <person name="Toyonaga M."/>
            <person name="Kuroda K."/>
            <person name="Ohashi A."/>
            <person name="Cruz R."/>
            <person name="Yamaguchi T."/>
            <person name="Sekiguchi Y."/>
        </authorList>
    </citation>
    <scope>NUCLEOTIDE SEQUENCE [LARGE SCALE GENOMIC DNA]</scope>
    <source>
        <strain evidence="5">TC1</strain>
    </source>
</reference>
<dbReference type="Pfam" id="PF01380">
    <property type="entry name" value="SIS"/>
    <property type="match status" value="2"/>
</dbReference>
<accession>A0A0S7BUU1</accession>
<keyword evidence="6" id="KW-1185">Reference proteome</keyword>
<dbReference type="GO" id="GO:0004360">
    <property type="term" value="F:glutamine-fructose-6-phosphate transaminase (isomerizing) activity"/>
    <property type="evidence" value="ECO:0007669"/>
    <property type="project" value="UniProtKB-EC"/>
</dbReference>
<dbReference type="PANTHER" id="PTHR10937">
    <property type="entry name" value="GLUCOSAMINE--FRUCTOSE-6-PHOSPHATE AMINOTRANSFERASE, ISOMERIZING"/>
    <property type="match status" value="1"/>
</dbReference>
<dbReference type="PATRIC" id="fig|1678840.3.peg.2413"/>
<evidence type="ECO:0000313" key="5">
    <source>
        <dbReference type="EMBL" id="GAP41028.1"/>
    </source>
</evidence>
<dbReference type="PROSITE" id="PS51464">
    <property type="entry name" value="SIS"/>
    <property type="match status" value="2"/>
</dbReference>
<evidence type="ECO:0000256" key="2">
    <source>
        <dbReference type="ARBA" id="ARBA00012916"/>
    </source>
</evidence>
<name>A0A0S7BUU1_9CHLR</name>
<comment type="catalytic activity">
    <reaction evidence="1">
        <text>D-fructose 6-phosphate + L-glutamine = D-glucosamine 6-phosphate + L-glutamate</text>
        <dbReference type="Rhea" id="RHEA:13237"/>
        <dbReference type="ChEBI" id="CHEBI:29985"/>
        <dbReference type="ChEBI" id="CHEBI:58359"/>
        <dbReference type="ChEBI" id="CHEBI:58725"/>
        <dbReference type="ChEBI" id="CHEBI:61527"/>
        <dbReference type="EC" id="2.6.1.16"/>
    </reaction>
</comment>
<dbReference type="InterPro" id="IPR001347">
    <property type="entry name" value="SIS_dom"/>
</dbReference>